<dbReference type="Proteomes" id="UP000076404">
    <property type="component" value="Chromosome"/>
</dbReference>
<reference evidence="2 3" key="2">
    <citation type="journal article" date="2016" name="Environ. Microbiol. Rep.">
        <title>Metagenomic evidence for the presence of phototrophic Gemmatimonadetes bacteria in diverse environments.</title>
        <authorList>
            <person name="Zeng Y."/>
            <person name="Baumbach J."/>
            <person name="Barbosa E.G."/>
            <person name="Azevedo V."/>
            <person name="Zhang C."/>
            <person name="Koblizek M."/>
        </authorList>
    </citation>
    <scope>NUCLEOTIDE SEQUENCE [LARGE SCALE GENOMIC DNA]</scope>
    <source>
        <strain evidence="2 3">AP64</strain>
    </source>
</reference>
<evidence type="ECO:0000259" key="1">
    <source>
        <dbReference type="Pfam" id="PF07978"/>
    </source>
</evidence>
<reference evidence="2 3" key="1">
    <citation type="journal article" date="2014" name="Proc. Natl. Acad. Sci. U.S.A.">
        <title>Functional type 2 photosynthetic reaction centers found in the rare bacterial phylum Gemmatimonadetes.</title>
        <authorList>
            <person name="Zeng Y."/>
            <person name="Feng F."/>
            <person name="Medova H."/>
            <person name="Dean J."/>
            <person name="Koblizek M."/>
        </authorList>
    </citation>
    <scope>NUCLEOTIDE SEQUENCE [LARGE SCALE GENOMIC DNA]</scope>
    <source>
        <strain evidence="2 3">AP64</strain>
    </source>
</reference>
<dbReference type="STRING" id="1379270.GEMMAAP_08130"/>
<dbReference type="KEGG" id="gph:GEMMAAP_08130"/>
<evidence type="ECO:0000313" key="2">
    <source>
        <dbReference type="EMBL" id="AMW06679.1"/>
    </source>
</evidence>
<gene>
    <name evidence="2" type="ORF">GEMMAAP_08130</name>
</gene>
<dbReference type="InterPro" id="IPR011008">
    <property type="entry name" value="Dimeric_a/b-barrel"/>
</dbReference>
<dbReference type="SUPFAM" id="SSF54909">
    <property type="entry name" value="Dimeric alpha+beta barrel"/>
    <property type="match status" value="1"/>
</dbReference>
<dbReference type="eggNOG" id="COG5507">
    <property type="taxonomic scope" value="Bacteria"/>
</dbReference>
<protein>
    <recommendedName>
        <fullName evidence="1">NIPSNAP domain-containing protein</fullName>
    </recommendedName>
</protein>
<feature type="domain" description="NIPSNAP" evidence="1">
    <location>
        <begin position="22"/>
        <end position="127"/>
    </location>
</feature>
<accession>A0A143BNN8</accession>
<dbReference type="AlphaFoldDB" id="A0A143BNN8"/>
<name>A0A143BNN8_9BACT</name>
<dbReference type="Gene3D" id="3.30.70.100">
    <property type="match status" value="1"/>
</dbReference>
<proteinExistence type="predicted"/>
<dbReference type="InterPro" id="IPR012577">
    <property type="entry name" value="NIPSNAP"/>
</dbReference>
<sequence>MTTSTGFAAGVVVGNRQTDRVYELRTYTTLPGRLPALEQRFAKHTMQLFEKHGMRNEMYWIPTDSALRTTTLIYVISHDSREAADRSWRNFGTDPQWIAVRDASEADGKILARSPERVFMQRTAWSPPR</sequence>
<organism evidence="2 3">
    <name type="scientific">Gemmatimonas phototrophica</name>
    <dbReference type="NCBI Taxonomy" id="1379270"/>
    <lineage>
        <taxon>Bacteria</taxon>
        <taxon>Pseudomonadati</taxon>
        <taxon>Gemmatimonadota</taxon>
        <taxon>Gemmatimonadia</taxon>
        <taxon>Gemmatimonadales</taxon>
        <taxon>Gemmatimonadaceae</taxon>
        <taxon>Gemmatimonas</taxon>
    </lineage>
</organism>
<evidence type="ECO:0000313" key="3">
    <source>
        <dbReference type="Proteomes" id="UP000076404"/>
    </source>
</evidence>
<dbReference type="EMBL" id="CP011454">
    <property type="protein sequence ID" value="AMW06679.1"/>
    <property type="molecule type" value="Genomic_DNA"/>
</dbReference>
<dbReference type="Pfam" id="PF07978">
    <property type="entry name" value="NIPSNAP"/>
    <property type="match status" value="1"/>
</dbReference>
<keyword evidence="3" id="KW-1185">Reference proteome</keyword>